<evidence type="ECO:0000313" key="3">
    <source>
        <dbReference type="Proteomes" id="UP000007015"/>
    </source>
</evidence>
<proteinExistence type="predicted"/>
<dbReference type="AlphaFoldDB" id="B8A8V8"/>
<keyword evidence="3" id="KW-1185">Reference proteome</keyword>
<dbReference type="HOGENOM" id="CLU_1550070_0_0_1"/>
<name>B8A8V8_ORYSI</name>
<gene>
    <name evidence="2" type="ORF">OsI_02119</name>
</gene>
<protein>
    <submittedName>
        <fullName evidence="2">Uncharacterized protein</fullName>
    </submittedName>
</protein>
<reference evidence="2 3" key="1">
    <citation type="journal article" date="2005" name="PLoS Biol.">
        <title>The genomes of Oryza sativa: a history of duplications.</title>
        <authorList>
            <person name="Yu J."/>
            <person name="Wang J."/>
            <person name="Lin W."/>
            <person name="Li S."/>
            <person name="Li H."/>
            <person name="Zhou J."/>
            <person name="Ni P."/>
            <person name="Dong W."/>
            <person name="Hu S."/>
            <person name="Zeng C."/>
            <person name="Zhang J."/>
            <person name="Zhang Y."/>
            <person name="Li R."/>
            <person name="Xu Z."/>
            <person name="Li S."/>
            <person name="Li X."/>
            <person name="Zheng H."/>
            <person name="Cong L."/>
            <person name="Lin L."/>
            <person name="Yin J."/>
            <person name="Geng J."/>
            <person name="Li G."/>
            <person name="Shi J."/>
            <person name="Liu J."/>
            <person name="Lv H."/>
            <person name="Li J."/>
            <person name="Wang J."/>
            <person name="Deng Y."/>
            <person name="Ran L."/>
            <person name="Shi X."/>
            <person name="Wang X."/>
            <person name="Wu Q."/>
            <person name="Li C."/>
            <person name="Ren X."/>
            <person name="Wang J."/>
            <person name="Wang X."/>
            <person name="Li D."/>
            <person name="Liu D."/>
            <person name="Zhang X."/>
            <person name="Ji Z."/>
            <person name="Zhao W."/>
            <person name="Sun Y."/>
            <person name="Zhang Z."/>
            <person name="Bao J."/>
            <person name="Han Y."/>
            <person name="Dong L."/>
            <person name="Ji J."/>
            <person name="Chen P."/>
            <person name="Wu S."/>
            <person name="Liu J."/>
            <person name="Xiao Y."/>
            <person name="Bu D."/>
            <person name="Tan J."/>
            <person name="Yang L."/>
            <person name="Ye C."/>
            <person name="Zhang J."/>
            <person name="Xu J."/>
            <person name="Zhou Y."/>
            <person name="Yu Y."/>
            <person name="Zhang B."/>
            <person name="Zhuang S."/>
            <person name="Wei H."/>
            <person name="Liu B."/>
            <person name="Lei M."/>
            <person name="Yu H."/>
            <person name="Li Y."/>
            <person name="Xu H."/>
            <person name="Wei S."/>
            <person name="He X."/>
            <person name="Fang L."/>
            <person name="Zhang Z."/>
            <person name="Zhang Y."/>
            <person name="Huang X."/>
            <person name="Su Z."/>
            <person name="Tong W."/>
            <person name="Li J."/>
            <person name="Tong Z."/>
            <person name="Li S."/>
            <person name="Ye J."/>
            <person name="Wang L."/>
            <person name="Fang L."/>
            <person name="Lei T."/>
            <person name="Chen C."/>
            <person name="Chen H."/>
            <person name="Xu Z."/>
            <person name="Li H."/>
            <person name="Huang H."/>
            <person name="Zhang F."/>
            <person name="Xu H."/>
            <person name="Li N."/>
            <person name="Zhao C."/>
            <person name="Li S."/>
            <person name="Dong L."/>
            <person name="Huang Y."/>
            <person name="Li L."/>
            <person name="Xi Y."/>
            <person name="Qi Q."/>
            <person name="Li W."/>
            <person name="Zhang B."/>
            <person name="Hu W."/>
            <person name="Zhang Y."/>
            <person name="Tian X."/>
            <person name="Jiao Y."/>
            <person name="Liang X."/>
            <person name="Jin J."/>
            <person name="Gao L."/>
            <person name="Zheng W."/>
            <person name="Hao B."/>
            <person name="Liu S."/>
            <person name="Wang W."/>
            <person name="Yuan L."/>
            <person name="Cao M."/>
            <person name="McDermott J."/>
            <person name="Samudrala R."/>
            <person name="Wang J."/>
            <person name="Wong G.K."/>
            <person name="Yang H."/>
        </authorList>
    </citation>
    <scope>NUCLEOTIDE SEQUENCE [LARGE SCALE GENOMIC DNA]</scope>
    <source>
        <strain evidence="3">cv. 93-11</strain>
    </source>
</reference>
<dbReference type="Gramene" id="BGIOSGA001555-TA">
    <property type="protein sequence ID" value="BGIOSGA001555-PA"/>
    <property type="gene ID" value="BGIOSGA001555"/>
</dbReference>
<organism evidence="2 3">
    <name type="scientific">Oryza sativa subsp. indica</name>
    <name type="common">Rice</name>
    <dbReference type="NCBI Taxonomy" id="39946"/>
    <lineage>
        <taxon>Eukaryota</taxon>
        <taxon>Viridiplantae</taxon>
        <taxon>Streptophyta</taxon>
        <taxon>Embryophyta</taxon>
        <taxon>Tracheophyta</taxon>
        <taxon>Spermatophyta</taxon>
        <taxon>Magnoliopsida</taxon>
        <taxon>Liliopsida</taxon>
        <taxon>Poales</taxon>
        <taxon>Poaceae</taxon>
        <taxon>BOP clade</taxon>
        <taxon>Oryzoideae</taxon>
        <taxon>Oryzeae</taxon>
        <taxon>Oryzinae</taxon>
        <taxon>Oryza</taxon>
        <taxon>Oryza sativa</taxon>
    </lineage>
</organism>
<feature type="region of interest" description="Disordered" evidence="1">
    <location>
        <begin position="1"/>
        <end position="45"/>
    </location>
</feature>
<dbReference type="Proteomes" id="UP000007015">
    <property type="component" value="Chromosome 1"/>
</dbReference>
<evidence type="ECO:0000256" key="1">
    <source>
        <dbReference type="SAM" id="MobiDB-lite"/>
    </source>
</evidence>
<accession>B8A8V8</accession>
<dbReference type="EMBL" id="CM000126">
    <property type="protein sequence ID" value="EEC70728.1"/>
    <property type="molecule type" value="Genomic_DNA"/>
</dbReference>
<feature type="compositionally biased region" description="Acidic residues" evidence="1">
    <location>
        <begin position="10"/>
        <end position="21"/>
    </location>
</feature>
<evidence type="ECO:0000313" key="2">
    <source>
        <dbReference type="EMBL" id="EEC70728.1"/>
    </source>
</evidence>
<sequence>MKHGYHSSSLEDESEDEDEELDKEHMVAVVEPPKKKRPSQAEAQADEIKRLQNELRDAADRVEIRDGALRRMMEESIQKARQVVLRLGLDIPLIPNAATSFADTVGHYVLKFSHLADVLSRLPPSKRRERKRAQFVAKRMLVASRAHRYSPPPPSPLLEESDATACGEVAEAD</sequence>